<sequence length="432" mass="49973">MAKSVVVREYARLTSSPLATQTLDEAQISETAFDWLCELAGSFRRSGAQLLQLENRRWLKLDSHVGVLESPCGQVIEILPKHFEEGDCVTQSRALLQKLITSALDMPARETELASLALFDAPLAEWVMGQFLHELEHLLKRGLRFDYHRVEDEQRYLRGQLDLVRQMRQPPGRQHCFQLRHDVFLPDRPENRLLKSALQLVLEHAQQANNWRLAHELAGMLDELPRSEDIDADFGRWHNDRLMAHYQGVKPWCELILHRQMPLAVAGAYRGISMLFPMEKLFGQHVARVLRGQLMPGAKLRTQVASRYLCQHAGKSMFQLRPDLLLEAGTHRYVLDTKWKRVDVNNRDGKYDLSQVDFYQMLAYARQYFPQGQGEMALIYPRCATFAEPLQPFDFSHGLTLHVWPFDLERDELVITTGTRMPVYKPRNTYAA</sequence>
<organism evidence="1 2">
    <name type="scientific">Pseudoalteromonas prydzensis</name>
    <dbReference type="NCBI Taxonomy" id="182141"/>
    <lineage>
        <taxon>Bacteria</taxon>
        <taxon>Pseudomonadati</taxon>
        <taxon>Pseudomonadota</taxon>
        <taxon>Gammaproteobacteria</taxon>
        <taxon>Alteromonadales</taxon>
        <taxon>Pseudoalteromonadaceae</taxon>
        <taxon>Pseudoalteromonas</taxon>
    </lineage>
</organism>
<dbReference type="Proteomes" id="UP000707245">
    <property type="component" value="Unassembled WGS sequence"/>
</dbReference>
<gene>
    <name evidence="1" type="ORF">EI167_10045</name>
</gene>
<reference evidence="1 2" key="1">
    <citation type="submission" date="2020-07" db="EMBL/GenBank/DDBJ databases">
        <title>Halophilic bacteria isolated from french cheeses.</title>
        <authorList>
            <person name="Kothe C.I."/>
            <person name="Farah-Kraiem B."/>
            <person name="Renault P."/>
            <person name="Dridi B."/>
        </authorList>
    </citation>
    <scope>NUCLEOTIDE SEQUENCE [LARGE SCALE GENOMIC DNA]</scope>
    <source>
        <strain evidence="1 2">FME14</strain>
    </source>
</reference>
<evidence type="ECO:0000313" key="1">
    <source>
        <dbReference type="EMBL" id="MBE0457785.1"/>
    </source>
</evidence>
<accession>A0ABR9FLV5</accession>
<dbReference type="PANTHER" id="PTHR38733:SF1">
    <property type="entry name" value="TYPE IV METHYL-DIRECTED RESTRICTION ENZYME ECOKMCRBC"/>
    <property type="match status" value="1"/>
</dbReference>
<evidence type="ECO:0000313" key="2">
    <source>
        <dbReference type="Proteomes" id="UP000707245"/>
    </source>
</evidence>
<dbReference type="InterPro" id="IPR019292">
    <property type="entry name" value="McrC"/>
</dbReference>
<dbReference type="EMBL" id="RRZA01000026">
    <property type="protein sequence ID" value="MBE0457785.1"/>
    <property type="molecule type" value="Genomic_DNA"/>
</dbReference>
<proteinExistence type="predicted"/>
<keyword evidence="2" id="KW-1185">Reference proteome</keyword>
<comment type="caution">
    <text evidence="1">The sequence shown here is derived from an EMBL/GenBank/DDBJ whole genome shotgun (WGS) entry which is preliminary data.</text>
</comment>
<dbReference type="RefSeq" id="WP_192541647.1">
    <property type="nucleotide sequence ID" value="NZ_RRZA01000026.1"/>
</dbReference>
<dbReference type="Pfam" id="PF10117">
    <property type="entry name" value="McrBC"/>
    <property type="match status" value="1"/>
</dbReference>
<name>A0ABR9FLV5_9GAMM</name>
<dbReference type="PANTHER" id="PTHR38733">
    <property type="entry name" value="PROTEIN MCRC"/>
    <property type="match status" value="1"/>
</dbReference>
<protein>
    <submittedName>
        <fullName evidence="1">McrC family protein</fullName>
    </submittedName>
</protein>